<feature type="transmembrane region" description="Helical" evidence="8">
    <location>
        <begin position="76"/>
        <end position="94"/>
    </location>
</feature>
<evidence type="ECO:0000313" key="10">
    <source>
        <dbReference type="Proteomes" id="UP000461880"/>
    </source>
</evidence>
<evidence type="ECO:0000256" key="8">
    <source>
        <dbReference type="SAM" id="Phobius"/>
    </source>
</evidence>
<feature type="transmembrane region" description="Helical" evidence="8">
    <location>
        <begin position="100"/>
        <end position="121"/>
    </location>
</feature>
<dbReference type="EMBL" id="VUMN01000051">
    <property type="protein sequence ID" value="MSS59790.1"/>
    <property type="molecule type" value="Genomic_DNA"/>
</dbReference>
<keyword evidence="4 8" id="KW-0812">Transmembrane</keyword>
<dbReference type="GO" id="GO:0008233">
    <property type="term" value="F:peptidase activity"/>
    <property type="evidence" value="ECO:0007669"/>
    <property type="project" value="UniProtKB-KW"/>
</dbReference>
<feature type="transmembrane region" description="Helical" evidence="8">
    <location>
        <begin position="37"/>
        <end position="64"/>
    </location>
</feature>
<evidence type="ECO:0000256" key="2">
    <source>
        <dbReference type="ARBA" id="ARBA00022654"/>
    </source>
</evidence>
<dbReference type="GO" id="GO:0006508">
    <property type="term" value="P:proteolysis"/>
    <property type="evidence" value="ECO:0007669"/>
    <property type="project" value="UniProtKB-KW"/>
</dbReference>
<keyword evidence="10" id="KW-1185">Reference proteome</keyword>
<feature type="transmembrane region" description="Helical" evidence="8">
    <location>
        <begin position="141"/>
        <end position="159"/>
    </location>
</feature>
<accession>A0A7X2NUM4</accession>
<evidence type="ECO:0000256" key="1">
    <source>
        <dbReference type="ARBA" id="ARBA00022475"/>
    </source>
</evidence>
<keyword evidence="5" id="KW-0378">Hydrolase</keyword>
<dbReference type="AlphaFoldDB" id="A0A7X2NUM4"/>
<evidence type="ECO:0000256" key="6">
    <source>
        <dbReference type="ARBA" id="ARBA00022989"/>
    </source>
</evidence>
<keyword evidence="3" id="KW-0645">Protease</keyword>
<evidence type="ECO:0000313" key="9">
    <source>
        <dbReference type="EMBL" id="MSS59790.1"/>
    </source>
</evidence>
<evidence type="ECO:0000256" key="4">
    <source>
        <dbReference type="ARBA" id="ARBA00022692"/>
    </source>
</evidence>
<dbReference type="GO" id="GO:0016020">
    <property type="term" value="C:membrane"/>
    <property type="evidence" value="ECO:0007669"/>
    <property type="project" value="InterPro"/>
</dbReference>
<dbReference type="RefSeq" id="WP_154505978.1">
    <property type="nucleotide sequence ID" value="NZ_VUMN01000051.1"/>
</dbReference>
<dbReference type="Pfam" id="PF04647">
    <property type="entry name" value="AgrB"/>
    <property type="match status" value="1"/>
</dbReference>
<feature type="transmembrane region" description="Helical" evidence="8">
    <location>
        <begin position="165"/>
        <end position="182"/>
    </location>
</feature>
<proteinExistence type="predicted"/>
<evidence type="ECO:0000256" key="5">
    <source>
        <dbReference type="ARBA" id="ARBA00022801"/>
    </source>
</evidence>
<comment type="caution">
    <text evidence="9">The sequence shown here is derived from an EMBL/GenBank/DDBJ whole genome shotgun (WGS) entry which is preliminary data.</text>
</comment>
<organism evidence="9 10">
    <name type="scientific">Stecheria intestinalis</name>
    <dbReference type="NCBI Taxonomy" id="2606630"/>
    <lineage>
        <taxon>Bacteria</taxon>
        <taxon>Bacillati</taxon>
        <taxon>Bacillota</taxon>
        <taxon>Erysipelotrichia</taxon>
        <taxon>Erysipelotrichales</taxon>
        <taxon>Erysipelotrichaceae</taxon>
        <taxon>Stecheria</taxon>
    </lineage>
</organism>
<evidence type="ECO:0000256" key="7">
    <source>
        <dbReference type="ARBA" id="ARBA00023136"/>
    </source>
</evidence>
<protein>
    <submittedName>
        <fullName evidence="9">Uncharacterized protein</fullName>
    </submittedName>
</protein>
<keyword evidence="2" id="KW-0673">Quorum sensing</keyword>
<keyword evidence="7 8" id="KW-0472">Membrane</keyword>
<sequence>MDSAFIDRAITLFEVPSAEQNCFIYGLNTVIVDTLDFLPVILIGIYHYHDLVSSITFILGLSILRQYTGGFHAHSIPACVFLYSMIFIVFNYLVTVLLHHPMVFLIASSSAVYQFLTAPILSQKKPMTDREAEICRKNARLSLAGFLFLILASCLQFRIFSVRLSIILILNFILMLIQQVLNHENSNSYNSR</sequence>
<reference evidence="9 10" key="1">
    <citation type="submission" date="2019-08" db="EMBL/GenBank/DDBJ databases">
        <title>In-depth cultivation of the pig gut microbiome towards novel bacterial diversity and tailored functional studies.</title>
        <authorList>
            <person name="Wylensek D."/>
            <person name="Hitch T.C.A."/>
            <person name="Clavel T."/>
        </authorList>
    </citation>
    <scope>NUCLEOTIDE SEQUENCE [LARGE SCALE GENOMIC DNA]</scope>
    <source>
        <strain evidence="9 10">Oil+RF-744-GAM-WT-6</strain>
    </source>
</reference>
<gene>
    <name evidence="9" type="ORF">FYJ51_12895</name>
</gene>
<dbReference type="InterPro" id="IPR006741">
    <property type="entry name" value="AgrB"/>
</dbReference>
<dbReference type="GO" id="GO:0009372">
    <property type="term" value="P:quorum sensing"/>
    <property type="evidence" value="ECO:0007669"/>
    <property type="project" value="UniProtKB-KW"/>
</dbReference>
<evidence type="ECO:0000256" key="3">
    <source>
        <dbReference type="ARBA" id="ARBA00022670"/>
    </source>
</evidence>
<keyword evidence="6 8" id="KW-1133">Transmembrane helix</keyword>
<dbReference type="Proteomes" id="UP000461880">
    <property type="component" value="Unassembled WGS sequence"/>
</dbReference>
<keyword evidence="1" id="KW-1003">Cell membrane</keyword>
<name>A0A7X2NUM4_9FIRM</name>